<dbReference type="AlphaFoldDB" id="A0A803MHE7"/>
<organism evidence="3 4">
    <name type="scientific">Chenopodium quinoa</name>
    <name type="common">Quinoa</name>
    <dbReference type="NCBI Taxonomy" id="63459"/>
    <lineage>
        <taxon>Eukaryota</taxon>
        <taxon>Viridiplantae</taxon>
        <taxon>Streptophyta</taxon>
        <taxon>Embryophyta</taxon>
        <taxon>Tracheophyta</taxon>
        <taxon>Spermatophyta</taxon>
        <taxon>Magnoliopsida</taxon>
        <taxon>eudicotyledons</taxon>
        <taxon>Gunneridae</taxon>
        <taxon>Pentapetalae</taxon>
        <taxon>Caryophyllales</taxon>
        <taxon>Chenopodiaceae</taxon>
        <taxon>Chenopodioideae</taxon>
        <taxon>Atripliceae</taxon>
        <taxon>Chenopodium</taxon>
    </lineage>
</organism>
<dbReference type="GeneID" id="110694631"/>
<dbReference type="EnsemblPlants" id="AUR62029399-RA">
    <property type="protein sequence ID" value="AUR62029399-RA:cds"/>
    <property type="gene ID" value="AUR62029399"/>
</dbReference>
<dbReference type="GO" id="GO:0009451">
    <property type="term" value="P:RNA modification"/>
    <property type="evidence" value="ECO:0007669"/>
    <property type="project" value="InterPro"/>
</dbReference>
<dbReference type="Pfam" id="PF01535">
    <property type="entry name" value="PPR"/>
    <property type="match status" value="3"/>
</dbReference>
<dbReference type="InterPro" id="IPR002885">
    <property type="entry name" value="PPR_rpt"/>
</dbReference>
<dbReference type="NCBIfam" id="TIGR00756">
    <property type="entry name" value="PPR"/>
    <property type="match status" value="4"/>
</dbReference>
<evidence type="ECO:0000256" key="2">
    <source>
        <dbReference type="PROSITE-ProRule" id="PRU00708"/>
    </source>
</evidence>
<protein>
    <recommendedName>
        <fullName evidence="5">Pentatricopeptide repeat-containing protein</fullName>
    </recommendedName>
</protein>
<gene>
    <name evidence="3" type="primary">LOC110694631</name>
</gene>
<dbReference type="RefSeq" id="XP_021727479.1">
    <property type="nucleotide sequence ID" value="XM_021871787.1"/>
</dbReference>
<dbReference type="InterPro" id="IPR046960">
    <property type="entry name" value="PPR_At4g14850-like_plant"/>
</dbReference>
<dbReference type="GO" id="GO:0099402">
    <property type="term" value="P:plant organ development"/>
    <property type="evidence" value="ECO:0007669"/>
    <property type="project" value="UniProtKB-ARBA"/>
</dbReference>
<evidence type="ECO:0000313" key="3">
    <source>
        <dbReference type="EnsemblPlants" id="AUR62029399-RA:cds"/>
    </source>
</evidence>
<dbReference type="PANTHER" id="PTHR47926">
    <property type="entry name" value="PENTATRICOPEPTIDE REPEAT-CONTAINING PROTEIN"/>
    <property type="match status" value="1"/>
</dbReference>
<dbReference type="FunFam" id="1.25.40.10:FF:000125">
    <property type="entry name" value="Pentatricopeptide repeat-containing protein"/>
    <property type="match status" value="1"/>
</dbReference>
<reference evidence="3" key="2">
    <citation type="submission" date="2021-03" db="UniProtKB">
        <authorList>
            <consortium name="EnsemblPlants"/>
        </authorList>
    </citation>
    <scope>IDENTIFICATION</scope>
</reference>
<evidence type="ECO:0000313" key="4">
    <source>
        <dbReference type="Proteomes" id="UP000596660"/>
    </source>
</evidence>
<dbReference type="OrthoDB" id="185373at2759"/>
<dbReference type="InterPro" id="IPR011990">
    <property type="entry name" value="TPR-like_helical_dom_sf"/>
</dbReference>
<feature type="repeat" description="PPR" evidence="2">
    <location>
        <begin position="310"/>
        <end position="344"/>
    </location>
</feature>
<feature type="repeat" description="PPR" evidence="2">
    <location>
        <begin position="209"/>
        <end position="243"/>
    </location>
</feature>
<keyword evidence="1" id="KW-0677">Repeat</keyword>
<accession>A0A803MHE7</accession>
<keyword evidence="4" id="KW-1185">Reference proteome</keyword>
<evidence type="ECO:0000256" key="1">
    <source>
        <dbReference type="ARBA" id="ARBA00022737"/>
    </source>
</evidence>
<dbReference type="GO" id="GO:0003723">
    <property type="term" value="F:RNA binding"/>
    <property type="evidence" value="ECO:0007669"/>
    <property type="project" value="InterPro"/>
</dbReference>
<dbReference type="KEGG" id="cqi:110694631"/>
<dbReference type="PROSITE" id="PS51375">
    <property type="entry name" value="PPR"/>
    <property type="match status" value="4"/>
</dbReference>
<sequence>MALCFSFPPDSLSPPNFQPLLQNCTNSQHLTQIHAKIIRSNLSTNPILASQLLRLYSSFGNLNYASSIFHRIQSPSTFSWNLIIRAHTINSSSSKSLILYNLMICAGVPPDKFTFPFVIKACAASSAVEKGKEVHASVIKSGFYCKDLFVKNTLLDMYLKCGSSECARKVFDEIPVKNVVSWTTMVSGLVGFGELDCARKLFDQMPVRNVVSWTAMINGYVSNGRPQEAFELFSQMQVEGVKPNEFTLVSLLRACTELGSLSLGAWLHEYALSNGFKLDVYLGTALLDMYSKCGSLEEAIKVFHMMERRSLATWNSMISSLGVHGCGDVALGLFEEMIKEKVMPDEITFVGVLSACLQTQRVDEGLNYFKFMIEECGIVPILEHYVCMFELWSRAKDNAETISDEGQSFVQMTETEMFEESLYASLPR</sequence>
<dbReference type="PANTHER" id="PTHR47926:SF359">
    <property type="entry name" value="PENTACOTRIPEPTIDE-REPEAT REGION OF PRORP DOMAIN-CONTAINING PROTEIN"/>
    <property type="match status" value="1"/>
</dbReference>
<evidence type="ECO:0008006" key="5">
    <source>
        <dbReference type="Google" id="ProtNLM"/>
    </source>
</evidence>
<proteinExistence type="predicted"/>
<dbReference type="Gramene" id="AUR62029399-RA">
    <property type="protein sequence ID" value="AUR62029399-RA:cds"/>
    <property type="gene ID" value="AUR62029399"/>
</dbReference>
<dbReference type="Pfam" id="PF13041">
    <property type="entry name" value="PPR_2"/>
    <property type="match status" value="2"/>
</dbReference>
<name>A0A803MHE7_CHEQI</name>
<dbReference type="FunFam" id="1.25.40.10:FF:000158">
    <property type="entry name" value="pentatricopeptide repeat-containing protein At2g33680"/>
    <property type="match status" value="1"/>
</dbReference>
<dbReference type="OMA" id="HITFSKW"/>
<dbReference type="Proteomes" id="UP000596660">
    <property type="component" value="Unplaced"/>
</dbReference>
<dbReference type="Gene3D" id="1.25.40.10">
    <property type="entry name" value="Tetratricopeptide repeat domain"/>
    <property type="match status" value="2"/>
</dbReference>
<reference evidence="3" key="1">
    <citation type="journal article" date="2017" name="Nature">
        <title>The genome of Chenopodium quinoa.</title>
        <authorList>
            <person name="Jarvis D.E."/>
            <person name="Ho Y.S."/>
            <person name="Lightfoot D.J."/>
            <person name="Schmoeckel S.M."/>
            <person name="Li B."/>
            <person name="Borm T.J.A."/>
            <person name="Ohyanagi H."/>
            <person name="Mineta K."/>
            <person name="Michell C.T."/>
            <person name="Saber N."/>
            <person name="Kharbatia N.M."/>
            <person name="Rupper R.R."/>
            <person name="Sharp A.R."/>
            <person name="Dally N."/>
            <person name="Boughton B.A."/>
            <person name="Woo Y.H."/>
            <person name="Gao G."/>
            <person name="Schijlen E.G.W.M."/>
            <person name="Guo X."/>
            <person name="Momin A.A."/>
            <person name="Negrao S."/>
            <person name="Al-Babili S."/>
            <person name="Gehring C."/>
            <person name="Roessner U."/>
            <person name="Jung C."/>
            <person name="Murphy K."/>
            <person name="Arold S.T."/>
            <person name="Gojobori T."/>
            <person name="van der Linden C.G."/>
            <person name="van Loo E.N."/>
            <person name="Jellen E.N."/>
            <person name="Maughan P.J."/>
            <person name="Tester M."/>
        </authorList>
    </citation>
    <scope>NUCLEOTIDE SEQUENCE [LARGE SCALE GENOMIC DNA]</scope>
    <source>
        <strain evidence="3">cv. PI 614886</strain>
    </source>
</reference>
<feature type="repeat" description="PPR" evidence="2">
    <location>
        <begin position="279"/>
        <end position="309"/>
    </location>
</feature>
<dbReference type="SMR" id="A0A803MHE7"/>
<dbReference type="RefSeq" id="XP_021727478.1">
    <property type="nucleotide sequence ID" value="XM_021871786.1"/>
</dbReference>
<dbReference type="FunFam" id="1.25.40.10:FF:000470">
    <property type="entry name" value="Pentatricopeptide repeat-containing protein At5g66520"/>
    <property type="match status" value="1"/>
</dbReference>
<feature type="repeat" description="PPR" evidence="2">
    <location>
        <begin position="178"/>
        <end position="208"/>
    </location>
</feature>